<comment type="catalytic activity">
    <reaction evidence="11">
        <text>N(2)-acetyl-L-ornithine + L-glutamate = N-acetyl-L-glutamate + L-ornithine</text>
        <dbReference type="Rhea" id="RHEA:15349"/>
        <dbReference type="ChEBI" id="CHEBI:29985"/>
        <dbReference type="ChEBI" id="CHEBI:44337"/>
        <dbReference type="ChEBI" id="CHEBI:46911"/>
        <dbReference type="ChEBI" id="CHEBI:57805"/>
        <dbReference type="EC" id="2.3.1.35"/>
    </reaction>
</comment>
<keyword evidence="4 11" id="KW-0963">Cytoplasm</keyword>
<feature type="binding site" evidence="11">
    <location>
        <position position="520"/>
    </location>
    <ligand>
        <name>substrate</name>
    </ligand>
</feature>
<evidence type="ECO:0000256" key="6">
    <source>
        <dbReference type="ARBA" id="ARBA00022605"/>
    </source>
</evidence>
<feature type="site" description="Cleavage; by autolysis" evidence="11">
    <location>
        <begin position="306"/>
        <end position="307"/>
    </location>
</feature>
<dbReference type="UniPathway" id="UPA00068">
    <property type="reaction ID" value="UER00106"/>
</dbReference>
<evidence type="ECO:0000313" key="12">
    <source>
        <dbReference type="EMBL" id="TWI33476.1"/>
    </source>
</evidence>
<dbReference type="GO" id="GO:0004358">
    <property type="term" value="F:L-glutamate N-acetyltransferase activity, acting on acetyl-L-ornithine as donor"/>
    <property type="evidence" value="ECO:0007669"/>
    <property type="project" value="UniProtKB-UniRule"/>
</dbReference>
<feature type="binding site" evidence="11">
    <location>
        <position position="296"/>
    </location>
    <ligand>
        <name>substrate</name>
    </ligand>
</feature>
<dbReference type="PANTHER" id="PTHR23100">
    <property type="entry name" value="ARGININE BIOSYNTHESIS BIFUNCTIONAL PROTEIN ARGJ"/>
    <property type="match status" value="1"/>
</dbReference>
<dbReference type="Proteomes" id="UP000317122">
    <property type="component" value="Unassembled WGS sequence"/>
</dbReference>
<feature type="binding site" evidence="11">
    <location>
        <position position="270"/>
    </location>
    <ligand>
        <name>substrate</name>
    </ligand>
</feature>
<dbReference type="SUPFAM" id="SSF56266">
    <property type="entry name" value="DmpA/ArgJ-like"/>
    <property type="match status" value="1"/>
</dbReference>
<evidence type="ECO:0000256" key="5">
    <source>
        <dbReference type="ARBA" id="ARBA00022571"/>
    </source>
</evidence>
<dbReference type="GO" id="GO:0006592">
    <property type="term" value="P:ornithine biosynthetic process"/>
    <property type="evidence" value="ECO:0007669"/>
    <property type="project" value="TreeGrafter"/>
</dbReference>
<sequence>MVRAADGKPIAWLSERRTPGKAEGCCPSNLPNRHSQVHRPVLQEADEIILDVSGIGIVDALEPLIDVESRAALLGHQLAVSGVAHNGRKHPCAGARYRANGRSPCVFPPEVFMSATISPLAPKKYPKMPAIEGVRIATAEAGIKYKNRTDLLAMVFDAGTTVAGVFTKSKCPSAPVDFCRQNLGQGKARVLVVNSGNANAFTGQKGRTSTAMTGEAAAKAAGCTPDEVFLASTGVIGEPLDAGKFSHLLAGLVKDGRPDLWTEAAKAIMTTDTYPKLATATVKLGDADVTINGIAKGAGMIAPDMATMLSFIATDAPIAAPVLQDLLSRGTAKTFNAVTVDSDTSTSDTLLIFATGTAARRGAPDITDAGDARLGAFRRALGKVLKSLALQVVRDGEGARKQVEVTVTGAKSARSAKRIALSIANSPLVKTAVAGEDANWGRVVMAVGKAGEPADRDLLSIWFGDIRLAHEGERDASYSEEATSAYMKRDEIRIRADIGIGRGKATVWTCDLTKEYVAINGDYRS</sequence>
<dbReference type="HAMAP" id="MF_01106">
    <property type="entry name" value="ArgJ"/>
    <property type="match status" value="1"/>
</dbReference>
<feature type="site" description="Involved in the stabilization of negative charge on the oxyanion by the formation of the oxyanion hole" evidence="11">
    <location>
        <position position="233"/>
    </location>
</feature>
<evidence type="ECO:0000256" key="7">
    <source>
        <dbReference type="ARBA" id="ARBA00022679"/>
    </source>
</evidence>
<evidence type="ECO:0000313" key="13">
    <source>
        <dbReference type="Proteomes" id="UP000317122"/>
    </source>
</evidence>
<dbReference type="InterPro" id="IPR016117">
    <property type="entry name" value="ArgJ-like_dom_sf"/>
</dbReference>
<keyword evidence="8 11" id="KW-0068">Autocatalytic cleavage</keyword>
<feature type="active site" description="Nucleophile" evidence="11">
    <location>
        <position position="307"/>
    </location>
</feature>
<evidence type="ECO:0000256" key="11">
    <source>
        <dbReference type="HAMAP-Rule" id="MF_01106"/>
    </source>
</evidence>
<dbReference type="PANTHER" id="PTHR23100:SF0">
    <property type="entry name" value="ARGININE BIOSYNTHESIS BIFUNCTIONAL PROTEIN ARGJ, MITOCHONDRIAL"/>
    <property type="match status" value="1"/>
</dbReference>
<comment type="pathway">
    <text evidence="11">Amino-acid biosynthesis; L-arginine biosynthesis; L-ornithine and N-acetyl-L-glutamate from L-glutamate and N(2)-acetyl-L-ornithine (cyclic): step 1/1.</text>
</comment>
<dbReference type="Gene3D" id="3.60.70.12">
    <property type="entry name" value="L-amino peptidase D-ALA esterase/amidase"/>
    <property type="match status" value="1"/>
</dbReference>
<dbReference type="Pfam" id="PF01960">
    <property type="entry name" value="ArgJ"/>
    <property type="match status" value="1"/>
</dbReference>
<keyword evidence="6 11" id="KW-0028">Amino-acid biosynthesis</keyword>
<dbReference type="EC" id="2.3.1.35" evidence="11"/>
<comment type="subcellular location">
    <subcellularLocation>
        <location evidence="1 11">Cytoplasm</location>
    </subcellularLocation>
</comment>
<comment type="caution">
    <text evidence="12">The sequence shown here is derived from an EMBL/GenBank/DDBJ whole genome shotgun (WGS) entry which is preliminary data.</text>
</comment>
<comment type="similarity">
    <text evidence="2 11">Belongs to the ArgJ family.</text>
</comment>
<dbReference type="CDD" id="cd02152">
    <property type="entry name" value="OAT"/>
    <property type="match status" value="1"/>
</dbReference>
<dbReference type="NCBIfam" id="TIGR00120">
    <property type="entry name" value="ArgJ"/>
    <property type="match status" value="1"/>
</dbReference>
<dbReference type="Gene3D" id="3.10.20.340">
    <property type="entry name" value="ArgJ beta chain, C-terminal domain"/>
    <property type="match status" value="1"/>
</dbReference>
<dbReference type="FunFam" id="3.60.70.12:FF:000001">
    <property type="entry name" value="Arginine biosynthesis bifunctional protein ArgJ, chloroplastic"/>
    <property type="match status" value="1"/>
</dbReference>
<dbReference type="GO" id="GO:0006526">
    <property type="term" value="P:L-arginine biosynthetic process"/>
    <property type="evidence" value="ECO:0007669"/>
    <property type="project" value="UniProtKB-UniRule"/>
</dbReference>
<dbReference type="GO" id="GO:0005737">
    <property type="term" value="C:cytoplasm"/>
    <property type="evidence" value="ECO:0007669"/>
    <property type="project" value="UniProtKB-SubCell"/>
</dbReference>
<comment type="subunit">
    <text evidence="3 11">Heterotetramer of two alpha and two beta chains.</text>
</comment>
<dbReference type="EMBL" id="VLKT01000025">
    <property type="protein sequence ID" value="TWI33476.1"/>
    <property type="molecule type" value="Genomic_DNA"/>
</dbReference>
<dbReference type="GO" id="GO:0004042">
    <property type="term" value="F:L-glutamate N-acetyltransferase activity"/>
    <property type="evidence" value="ECO:0007669"/>
    <property type="project" value="UniProtKB-UniRule"/>
</dbReference>
<feature type="binding site" evidence="11">
    <location>
        <position position="525"/>
    </location>
    <ligand>
        <name>substrate</name>
    </ligand>
</feature>
<dbReference type="AlphaFoldDB" id="A0A562NP27"/>
<evidence type="ECO:0000256" key="9">
    <source>
        <dbReference type="ARBA" id="ARBA00023268"/>
    </source>
</evidence>
<feature type="binding site" evidence="11">
    <location>
        <position position="397"/>
    </location>
    <ligand>
        <name>substrate</name>
    </ligand>
</feature>
<dbReference type="InterPro" id="IPR002813">
    <property type="entry name" value="Arg_biosynth_ArgJ"/>
</dbReference>
<feature type="chain" id="PRO_5023303825" description="Arginine biosynthesis bifunctional protein ArgJ beta chain" evidence="11">
    <location>
        <begin position="307"/>
        <end position="525"/>
    </location>
</feature>
<feature type="binding site" evidence="11">
    <location>
        <position position="307"/>
    </location>
    <ligand>
        <name>substrate</name>
    </ligand>
</feature>
<dbReference type="NCBIfam" id="NF003802">
    <property type="entry name" value="PRK05388.1"/>
    <property type="match status" value="1"/>
</dbReference>
<feature type="chain" id="PRO_5023303824" description="Arginine biosynthesis bifunctional protein ArgJ alpha chain" evidence="11">
    <location>
        <begin position="1"/>
        <end position="306"/>
    </location>
</feature>
<accession>A0A562NP27</accession>
<proteinExistence type="inferred from homology"/>
<dbReference type="InterPro" id="IPR042195">
    <property type="entry name" value="ArgJ_beta_C"/>
</dbReference>
<evidence type="ECO:0000256" key="10">
    <source>
        <dbReference type="ARBA" id="ARBA00023315"/>
    </source>
</evidence>
<name>A0A562NP27_9HYPH</name>
<evidence type="ECO:0000256" key="8">
    <source>
        <dbReference type="ARBA" id="ARBA00022813"/>
    </source>
</evidence>
<reference evidence="12 13" key="1">
    <citation type="journal article" date="2015" name="Stand. Genomic Sci.">
        <title>Genomic Encyclopedia of Bacterial and Archaeal Type Strains, Phase III: the genomes of soil and plant-associated and newly described type strains.</title>
        <authorList>
            <person name="Whitman W.B."/>
            <person name="Woyke T."/>
            <person name="Klenk H.P."/>
            <person name="Zhou Y."/>
            <person name="Lilburn T.G."/>
            <person name="Beck B.J."/>
            <person name="De Vos P."/>
            <person name="Vandamme P."/>
            <person name="Eisen J.A."/>
            <person name="Garrity G."/>
            <person name="Hugenholtz P."/>
            <person name="Kyrpides N.C."/>
        </authorList>
    </citation>
    <scope>NUCLEOTIDE SEQUENCE [LARGE SCALE GENOMIC DNA]</scope>
    <source>
        <strain evidence="12 13">CGMCC 1.2546</strain>
    </source>
</reference>
<keyword evidence="5 11" id="KW-0055">Arginine biosynthesis</keyword>
<evidence type="ECO:0000256" key="4">
    <source>
        <dbReference type="ARBA" id="ARBA00022490"/>
    </source>
</evidence>
<comment type="catalytic activity">
    <reaction evidence="11">
        <text>L-glutamate + acetyl-CoA = N-acetyl-L-glutamate + CoA + H(+)</text>
        <dbReference type="Rhea" id="RHEA:24292"/>
        <dbReference type="ChEBI" id="CHEBI:15378"/>
        <dbReference type="ChEBI" id="CHEBI:29985"/>
        <dbReference type="ChEBI" id="CHEBI:44337"/>
        <dbReference type="ChEBI" id="CHEBI:57287"/>
        <dbReference type="ChEBI" id="CHEBI:57288"/>
        <dbReference type="EC" id="2.3.1.1"/>
    </reaction>
</comment>
<keyword evidence="13" id="KW-1185">Reference proteome</keyword>
<dbReference type="FunFam" id="3.10.20.340:FF:000003">
    <property type="entry name" value="Arginine biosynthesis bifunctional protein ArgJ"/>
    <property type="match status" value="1"/>
</dbReference>
<protein>
    <recommendedName>
        <fullName evidence="11">Arginine biosynthesis bifunctional protein ArgJ</fullName>
    </recommendedName>
    <domain>
        <recommendedName>
            <fullName evidence="11">Glutamate N-acetyltransferase</fullName>
            <ecNumber evidence="11">2.3.1.35</ecNumber>
        </recommendedName>
        <alternativeName>
            <fullName evidence="11">Ornithine acetyltransferase</fullName>
            <shortName evidence="11">OATase</shortName>
        </alternativeName>
        <alternativeName>
            <fullName evidence="11">Ornithine transacetylase</fullName>
        </alternativeName>
    </domain>
    <domain>
        <recommendedName>
            <fullName evidence="11">Amino-acid acetyltransferase</fullName>
            <ecNumber evidence="11">2.3.1.1</ecNumber>
        </recommendedName>
        <alternativeName>
            <fullName evidence="11">N-acetylglutamate synthase</fullName>
            <shortName evidence="11">AGSase</shortName>
        </alternativeName>
    </domain>
    <component>
        <recommendedName>
            <fullName evidence="11">Arginine biosynthesis bifunctional protein ArgJ alpha chain</fullName>
        </recommendedName>
    </component>
    <component>
        <recommendedName>
            <fullName evidence="11">Arginine biosynthesis bifunctional protein ArgJ beta chain</fullName>
        </recommendedName>
    </component>
</protein>
<organism evidence="12 13">
    <name type="scientific">Mesorhizobium tianshanense</name>
    <dbReference type="NCBI Taxonomy" id="39844"/>
    <lineage>
        <taxon>Bacteria</taxon>
        <taxon>Pseudomonadati</taxon>
        <taxon>Pseudomonadota</taxon>
        <taxon>Alphaproteobacteria</taxon>
        <taxon>Hyphomicrobiales</taxon>
        <taxon>Phyllobacteriaceae</taxon>
        <taxon>Mesorhizobium</taxon>
    </lineage>
</organism>
<keyword evidence="9 11" id="KW-0511">Multifunctional enzyme</keyword>
<gene>
    <name evidence="11" type="primary">argJ</name>
    <name evidence="12" type="ORF">IQ26_03983</name>
</gene>
<keyword evidence="10 11" id="KW-0012">Acyltransferase</keyword>
<evidence type="ECO:0000256" key="1">
    <source>
        <dbReference type="ARBA" id="ARBA00004496"/>
    </source>
</evidence>
<keyword evidence="7 11" id="KW-0808">Transferase</keyword>
<dbReference type="EC" id="2.3.1.1" evidence="11"/>
<evidence type="ECO:0000256" key="2">
    <source>
        <dbReference type="ARBA" id="ARBA00006774"/>
    </source>
</evidence>
<evidence type="ECO:0000256" key="3">
    <source>
        <dbReference type="ARBA" id="ARBA00011475"/>
    </source>
</evidence>
<comment type="function">
    <text evidence="11">Catalyzes two activities which are involved in the cyclic version of arginine biosynthesis: the synthesis of N-acetylglutamate from glutamate and acetyl-CoA as the acetyl donor, and of ornithine by transacetylation between N(2)-acetylornithine and glutamate.</text>
</comment>
<feature type="site" description="Involved in the stabilization of negative charge on the oxyanion by the formation of the oxyanion hole" evidence="11">
    <location>
        <position position="234"/>
    </location>
</feature>
<comment type="pathway">
    <text evidence="11">Amino-acid biosynthesis; L-arginine biosynthesis; N(2)-acetyl-L-ornithine from L-glutamate: step 1/4.</text>
</comment>